<dbReference type="EMBL" id="RRYP01002291">
    <property type="protein sequence ID" value="TNV84938.1"/>
    <property type="molecule type" value="Genomic_DNA"/>
</dbReference>
<evidence type="ECO:0000313" key="1">
    <source>
        <dbReference type="EMBL" id="TNV84938.1"/>
    </source>
</evidence>
<keyword evidence="2" id="KW-1185">Reference proteome</keyword>
<dbReference type="Proteomes" id="UP000785679">
    <property type="component" value="Unassembled WGS sequence"/>
</dbReference>
<proteinExistence type="predicted"/>
<reference evidence="1" key="1">
    <citation type="submission" date="2019-06" db="EMBL/GenBank/DDBJ databases">
        <authorList>
            <person name="Zheng W."/>
        </authorList>
    </citation>
    <scope>NUCLEOTIDE SEQUENCE</scope>
    <source>
        <strain evidence="1">QDHG01</strain>
    </source>
</reference>
<dbReference type="AlphaFoldDB" id="A0A8J8P0C9"/>
<name>A0A8J8P0C9_HALGN</name>
<protein>
    <submittedName>
        <fullName evidence="1">Uncharacterized protein</fullName>
    </submittedName>
</protein>
<sequence length="241" mass="27816">MSFMALAFFFSSGIISTFLLASIKLLSNVQVRGCSLPRFQMATPNAFQQYPRHMSQLCMNSYSTAALWKAVATIWTKCFFSRGSVQVWSVCSQASSMNSTARFTQERAMSCFPIPEYIEHMLTNVLASSLYYSCKSMHPISYSSSSTNLRYLIARFFFPDVLWNTPRLLQVVVSALQALKFESRSPRSRQLKYQVFFRFSTCFSAFSRSCRGVSLSPILKRFMAFVFRVPMYFIRYNLMRL</sequence>
<comment type="caution">
    <text evidence="1">The sequence shown here is derived from an EMBL/GenBank/DDBJ whole genome shotgun (WGS) entry which is preliminary data.</text>
</comment>
<accession>A0A8J8P0C9</accession>
<evidence type="ECO:0000313" key="2">
    <source>
        <dbReference type="Proteomes" id="UP000785679"/>
    </source>
</evidence>
<gene>
    <name evidence="1" type="ORF">FGO68_gene11820</name>
</gene>
<organism evidence="1 2">
    <name type="scientific">Halteria grandinella</name>
    <dbReference type="NCBI Taxonomy" id="5974"/>
    <lineage>
        <taxon>Eukaryota</taxon>
        <taxon>Sar</taxon>
        <taxon>Alveolata</taxon>
        <taxon>Ciliophora</taxon>
        <taxon>Intramacronucleata</taxon>
        <taxon>Spirotrichea</taxon>
        <taxon>Stichotrichia</taxon>
        <taxon>Sporadotrichida</taxon>
        <taxon>Halteriidae</taxon>
        <taxon>Halteria</taxon>
    </lineage>
</organism>